<reference evidence="1" key="1">
    <citation type="journal article" date="2014" name="Front. Microbiol.">
        <title>High frequency of phylogenetically diverse reductive dehalogenase-homologous genes in deep subseafloor sedimentary metagenomes.</title>
        <authorList>
            <person name="Kawai M."/>
            <person name="Futagami T."/>
            <person name="Toyoda A."/>
            <person name="Takaki Y."/>
            <person name="Nishi S."/>
            <person name="Hori S."/>
            <person name="Arai W."/>
            <person name="Tsubouchi T."/>
            <person name="Morono Y."/>
            <person name="Uchiyama I."/>
            <person name="Ito T."/>
            <person name="Fujiyama A."/>
            <person name="Inagaki F."/>
            <person name="Takami H."/>
        </authorList>
    </citation>
    <scope>NUCLEOTIDE SEQUENCE</scope>
    <source>
        <strain evidence="1">Expedition CK06-06</strain>
    </source>
</reference>
<proteinExistence type="predicted"/>
<protein>
    <submittedName>
        <fullName evidence="1">Uncharacterized protein</fullName>
    </submittedName>
</protein>
<dbReference type="AlphaFoldDB" id="X1QVC9"/>
<name>X1QVC9_9ZZZZ</name>
<evidence type="ECO:0000313" key="1">
    <source>
        <dbReference type="EMBL" id="GAI72497.1"/>
    </source>
</evidence>
<organism evidence="1">
    <name type="scientific">marine sediment metagenome</name>
    <dbReference type="NCBI Taxonomy" id="412755"/>
    <lineage>
        <taxon>unclassified sequences</taxon>
        <taxon>metagenomes</taxon>
        <taxon>ecological metagenomes</taxon>
    </lineage>
</organism>
<sequence>MNLEDLIRWLQSLPGPTGDVTFKERGGVATLVVTIGGEEFESDQIEEYPAA</sequence>
<accession>X1QVC9</accession>
<comment type="caution">
    <text evidence="1">The sequence shown here is derived from an EMBL/GenBank/DDBJ whole genome shotgun (WGS) entry which is preliminary data.</text>
</comment>
<dbReference type="EMBL" id="BARW01001216">
    <property type="protein sequence ID" value="GAI72497.1"/>
    <property type="molecule type" value="Genomic_DNA"/>
</dbReference>
<gene>
    <name evidence="1" type="ORF">S12H4_04081</name>
</gene>